<dbReference type="GO" id="GO:0046872">
    <property type="term" value="F:metal ion binding"/>
    <property type="evidence" value="ECO:0007669"/>
    <property type="project" value="InterPro"/>
</dbReference>
<dbReference type="Pfam" id="PF00403">
    <property type="entry name" value="HMA"/>
    <property type="match status" value="1"/>
</dbReference>
<dbReference type="EMBL" id="SJSK01000001">
    <property type="protein sequence ID" value="TCC93814.1"/>
    <property type="molecule type" value="Genomic_DNA"/>
</dbReference>
<organism evidence="2 3">
    <name type="scientific">Pedobacter frigiditerrae</name>
    <dbReference type="NCBI Taxonomy" id="2530452"/>
    <lineage>
        <taxon>Bacteria</taxon>
        <taxon>Pseudomonadati</taxon>
        <taxon>Bacteroidota</taxon>
        <taxon>Sphingobacteriia</taxon>
        <taxon>Sphingobacteriales</taxon>
        <taxon>Sphingobacteriaceae</taxon>
        <taxon>Pedobacter</taxon>
    </lineage>
</organism>
<gene>
    <name evidence="2" type="ORF">EZ428_03315</name>
</gene>
<sequence length="198" mass="22212">MHCFFSHRGDEYLLIYKNFKMKTTKIIFSFLMLFAINKVSAQQITTVEMQVTGLTCSMCSQATEKSLRTLDYVSNVTPDLNKNLFVITFKKDKVVNFDQLNKKVKEAGFSVGKLDATVNFNQVKIDEEGQAIVGSNVYRFANVKSKVLNGSVKVSVIDKSFISNAAFKQKSATVKFDSYPSGTGIINGKKTRIYHLSI</sequence>
<name>A0A4R0N6B9_9SPHI</name>
<dbReference type="Gene3D" id="3.30.70.100">
    <property type="match status" value="1"/>
</dbReference>
<dbReference type="PROSITE" id="PS50846">
    <property type="entry name" value="HMA_2"/>
    <property type="match status" value="1"/>
</dbReference>
<keyword evidence="3" id="KW-1185">Reference proteome</keyword>
<proteinExistence type="predicted"/>
<dbReference type="OrthoDB" id="667084at2"/>
<evidence type="ECO:0000259" key="1">
    <source>
        <dbReference type="PROSITE" id="PS50846"/>
    </source>
</evidence>
<dbReference type="InterPro" id="IPR036163">
    <property type="entry name" value="HMA_dom_sf"/>
</dbReference>
<comment type="caution">
    <text evidence="2">The sequence shown here is derived from an EMBL/GenBank/DDBJ whole genome shotgun (WGS) entry which is preliminary data.</text>
</comment>
<dbReference type="SUPFAM" id="SSF55008">
    <property type="entry name" value="HMA, heavy metal-associated domain"/>
    <property type="match status" value="1"/>
</dbReference>
<protein>
    <submittedName>
        <fullName evidence="2">Copper chaperone</fullName>
    </submittedName>
</protein>
<evidence type="ECO:0000313" key="2">
    <source>
        <dbReference type="EMBL" id="TCC93814.1"/>
    </source>
</evidence>
<evidence type="ECO:0000313" key="3">
    <source>
        <dbReference type="Proteomes" id="UP000292884"/>
    </source>
</evidence>
<feature type="domain" description="HMA" evidence="1">
    <location>
        <begin position="45"/>
        <end position="112"/>
    </location>
</feature>
<dbReference type="AlphaFoldDB" id="A0A4R0N6B9"/>
<dbReference type="Proteomes" id="UP000292884">
    <property type="component" value="Unassembled WGS sequence"/>
</dbReference>
<dbReference type="InterPro" id="IPR006121">
    <property type="entry name" value="HMA_dom"/>
</dbReference>
<reference evidence="2 3" key="1">
    <citation type="submission" date="2019-02" db="EMBL/GenBank/DDBJ databases">
        <title>Pedobacter sp. RP-1-13 sp. nov., isolated from Arctic soil.</title>
        <authorList>
            <person name="Dahal R.H."/>
        </authorList>
    </citation>
    <scope>NUCLEOTIDE SEQUENCE [LARGE SCALE GENOMIC DNA]</scope>
    <source>
        <strain evidence="2 3">RP-1-13</strain>
    </source>
</reference>
<accession>A0A4R0N6B9</accession>